<accession>A0A520KXT7</accession>
<keyword evidence="4" id="KW-0067">ATP-binding</keyword>
<dbReference type="Pfam" id="PF08544">
    <property type="entry name" value="GHMP_kinases_C"/>
    <property type="match status" value="1"/>
</dbReference>
<dbReference type="InterPro" id="IPR028978">
    <property type="entry name" value="Chorismate_lyase_/UTRA_dom_sf"/>
</dbReference>
<dbReference type="GO" id="GO:0016740">
    <property type="term" value="F:transferase activity"/>
    <property type="evidence" value="ECO:0007669"/>
    <property type="project" value="UniProtKB-KW"/>
</dbReference>
<proteinExistence type="predicted"/>
<dbReference type="AlphaFoldDB" id="A0A520KXT7"/>
<dbReference type="Pfam" id="PF00288">
    <property type="entry name" value="GHMP_kinases_N"/>
    <property type="match status" value="1"/>
</dbReference>
<organism evidence="7 8">
    <name type="scientific">Candidatus Methanolliviera hydrocarbonicum</name>
    <dbReference type="NCBI Taxonomy" id="2491085"/>
    <lineage>
        <taxon>Archaea</taxon>
        <taxon>Methanobacteriati</taxon>
        <taxon>Methanobacteriota</taxon>
        <taxon>Candidatus Methanoliparia</taxon>
        <taxon>Candidatus Methanoliparales</taxon>
        <taxon>Candidatus Methanollivieraceae</taxon>
        <taxon>Candidatus Methanolliviera</taxon>
    </lineage>
</organism>
<dbReference type="InterPro" id="IPR004422">
    <property type="entry name" value="RFAP_synthase"/>
</dbReference>
<dbReference type="GO" id="GO:0005524">
    <property type="term" value="F:ATP binding"/>
    <property type="evidence" value="ECO:0007669"/>
    <property type="project" value="UniProtKB-KW"/>
</dbReference>
<dbReference type="NCBIfam" id="TIGR00144">
    <property type="entry name" value="beta_RFAP_syn"/>
    <property type="match status" value="1"/>
</dbReference>
<keyword evidence="2" id="KW-0808">Transferase</keyword>
<dbReference type="InterPro" id="IPR006204">
    <property type="entry name" value="GHMP_kinase_N_dom"/>
</dbReference>
<dbReference type="GO" id="GO:0008652">
    <property type="term" value="P:amino acid biosynthetic process"/>
    <property type="evidence" value="ECO:0007669"/>
    <property type="project" value="UniProtKB-KW"/>
</dbReference>
<feature type="domain" description="GHMP kinase N-terminal" evidence="5">
    <location>
        <begin position="257"/>
        <end position="330"/>
    </location>
</feature>
<evidence type="ECO:0000259" key="5">
    <source>
        <dbReference type="Pfam" id="PF00288"/>
    </source>
</evidence>
<keyword evidence="3" id="KW-0547">Nucleotide-binding</keyword>
<dbReference type="NCBIfam" id="NF040726">
    <property type="entry name" value="BetaRFA-P_synth"/>
    <property type="match status" value="1"/>
</dbReference>
<dbReference type="InterPro" id="IPR013750">
    <property type="entry name" value="GHMP_kinase_C_dom"/>
</dbReference>
<evidence type="ECO:0000259" key="6">
    <source>
        <dbReference type="Pfam" id="PF08544"/>
    </source>
</evidence>
<evidence type="ECO:0000256" key="3">
    <source>
        <dbReference type="ARBA" id="ARBA00022741"/>
    </source>
</evidence>
<dbReference type="PANTHER" id="PTHR20861">
    <property type="entry name" value="HOMOSERINE/4-DIPHOSPHOCYTIDYL-2-C-METHYL-D-ERYTHRITOL KINASE"/>
    <property type="match status" value="1"/>
</dbReference>
<dbReference type="Gene3D" id="3.30.230.10">
    <property type="match status" value="1"/>
</dbReference>
<feature type="domain" description="GHMP kinase C-terminal" evidence="6">
    <location>
        <begin position="421"/>
        <end position="493"/>
    </location>
</feature>
<dbReference type="InterPro" id="IPR036554">
    <property type="entry name" value="GHMP_kinase_C_sf"/>
</dbReference>
<dbReference type="EMBL" id="RXIL01000077">
    <property type="protein sequence ID" value="RZN69466.1"/>
    <property type="molecule type" value="Genomic_DNA"/>
</dbReference>
<evidence type="ECO:0000313" key="8">
    <source>
        <dbReference type="Proteomes" id="UP000320766"/>
    </source>
</evidence>
<dbReference type="SUPFAM" id="SSF55060">
    <property type="entry name" value="GHMP Kinase, C-terminal domain"/>
    <property type="match status" value="1"/>
</dbReference>
<evidence type="ECO:0000313" key="7">
    <source>
        <dbReference type="EMBL" id="RZN69466.1"/>
    </source>
</evidence>
<dbReference type="SUPFAM" id="SSF64288">
    <property type="entry name" value="Chorismate lyase-like"/>
    <property type="match status" value="1"/>
</dbReference>
<evidence type="ECO:0000256" key="4">
    <source>
        <dbReference type="ARBA" id="ARBA00022840"/>
    </source>
</evidence>
<dbReference type="Gene3D" id="3.40.1410.10">
    <property type="entry name" value="Chorismate lyase-like"/>
    <property type="match status" value="1"/>
</dbReference>
<dbReference type="InterPro" id="IPR002800">
    <property type="entry name" value="Rv2949c-like"/>
</dbReference>
<gene>
    <name evidence="7" type="ORF">EF807_04475</name>
</gene>
<dbReference type="Pfam" id="PF01947">
    <property type="entry name" value="Rv2949c-like"/>
    <property type="match status" value="1"/>
</dbReference>
<protein>
    <submittedName>
        <fullName evidence="7">DUF98 domain-containing protein</fullName>
    </submittedName>
</protein>
<comment type="caution">
    <text evidence="7">The sequence shown here is derived from an EMBL/GenBank/DDBJ whole genome shotgun (WGS) entry which is preliminary data.</text>
</comment>
<keyword evidence="1" id="KW-0028">Amino-acid biosynthesis</keyword>
<dbReference type="InterPro" id="IPR020568">
    <property type="entry name" value="Ribosomal_Su5_D2-typ_SF"/>
</dbReference>
<evidence type="ECO:0000256" key="2">
    <source>
        <dbReference type="ARBA" id="ARBA00022679"/>
    </source>
</evidence>
<reference evidence="7 8" key="1">
    <citation type="journal article" date="2019" name="Nat. Microbiol.">
        <title>Wide diversity of methane and short-chain alkane metabolisms in uncultured archaea.</title>
        <authorList>
            <person name="Borrel G."/>
            <person name="Adam P.S."/>
            <person name="McKay L.J."/>
            <person name="Chen L.X."/>
            <person name="Sierra-Garcia I.N."/>
            <person name="Sieber C.M."/>
            <person name="Letourneur Q."/>
            <person name="Ghozlane A."/>
            <person name="Andersen G.L."/>
            <person name="Li W.J."/>
            <person name="Hallam S.J."/>
            <person name="Muyzer G."/>
            <person name="de Oliveira V.M."/>
            <person name="Inskeep W.P."/>
            <person name="Banfield J.F."/>
            <person name="Gribaldo S."/>
        </authorList>
    </citation>
    <scope>NUCLEOTIDE SEQUENCE [LARGE SCALE GENOMIC DNA]</scope>
    <source>
        <strain evidence="7">NM1b</strain>
    </source>
</reference>
<dbReference type="PANTHER" id="PTHR20861:SF6">
    <property type="entry name" value="BETA-RIBOFURANOSYLPHENOL 5'-PHOSPHATE SYNTHASE"/>
    <property type="match status" value="1"/>
</dbReference>
<dbReference type="SUPFAM" id="SSF54211">
    <property type="entry name" value="Ribosomal protein S5 domain 2-like"/>
    <property type="match status" value="1"/>
</dbReference>
<name>A0A520KXT7_9EURY</name>
<evidence type="ECO:0000256" key="1">
    <source>
        <dbReference type="ARBA" id="ARBA00022605"/>
    </source>
</evidence>
<dbReference type="InterPro" id="IPR053442">
    <property type="entry name" value="Beta-RFA-P_synthase"/>
</dbReference>
<sequence length="520" mass="57684">MNLVERVREIEGDLGGLSAQQKLLLTTDGSITNTLEILIGGEVGIETLHQKIVEADEKIAEKLGVANEDEINERIVRIYNKKNNKPLIYAISYAPLSLADKDFSKDLFSADIPIGKIMEKYKIESRREIKDINYTRANEELSKIFCVFEEEILLRRNYSIIRKGEILIDIYEIFPYSSFQNEFKVIIETPSRLHLTLIDLNGEGGRIDGGVGITLDDPRFLIEAKIAEKTDVFGLGGSPNFVVVHTPSACLDEEKDHIVRATNKMLNHLGIRTGVEFRVRNDYPMHVGLGSGTQMSIAAGKAVSELFGRKFSIREIARIVGRGGTSGIGTAAFEGGGFILDAGHSFGEVGEKKDYMPSSASNASPPPLIVRYDFPEDWKIVLAIPDIKGSHGDREIDIFRRFCPIDTKDVRELSHLILLKMIPSLLEKDIESFGEAVNRIQRTGFKKVEVGLQPAFINELMESMLDLGAYGVGLSSFGPTVYGITDDKNKEIKEGVGRLLGNKNVVVTTARNFGAKVRTF</sequence>
<dbReference type="Proteomes" id="UP000320766">
    <property type="component" value="Unassembled WGS sequence"/>
</dbReference>
<dbReference type="InterPro" id="IPR014721">
    <property type="entry name" value="Ribsml_uS5_D2-typ_fold_subgr"/>
</dbReference>